<name>A0A7Y9QY74_9BURK</name>
<proteinExistence type="predicted"/>
<reference evidence="1 2" key="1">
    <citation type="submission" date="2020-07" db="EMBL/GenBank/DDBJ databases">
        <title>Genomic Encyclopedia of Archaeal and Bacterial Type Strains, Phase II (KMG-II): from individual species to whole genera.</title>
        <authorList>
            <person name="Goeker M."/>
        </authorList>
    </citation>
    <scope>NUCLEOTIDE SEQUENCE [LARGE SCALE GENOMIC DNA]</scope>
    <source>
        <strain evidence="1 2">DSM 21226</strain>
    </source>
</reference>
<accession>A0A7Y9QY74</accession>
<keyword evidence="2" id="KW-1185">Reference proteome</keyword>
<evidence type="ECO:0000313" key="1">
    <source>
        <dbReference type="EMBL" id="NYG32809.1"/>
    </source>
</evidence>
<dbReference type="EMBL" id="JACCFH010000001">
    <property type="protein sequence ID" value="NYG32809.1"/>
    <property type="molecule type" value="Genomic_DNA"/>
</dbReference>
<sequence length="113" mass="12103">MHAQQQVFRALLGRRSGQIVQERFREMLVELVEQDLGLRLDADWPARARAHCLAGALFQLLVWWLGSVPDRSPQEVEALFRGFSAGAGVQAGCGCGDGLEDGGGDHGPASCAG</sequence>
<dbReference type="AlphaFoldDB" id="A0A7Y9QY74"/>
<protein>
    <submittedName>
        <fullName evidence="1">AcrR family transcriptional regulator</fullName>
    </submittedName>
</protein>
<evidence type="ECO:0000313" key="2">
    <source>
        <dbReference type="Proteomes" id="UP000518288"/>
    </source>
</evidence>
<organism evidence="1 2">
    <name type="scientific">Sphaerotilus montanus</name>
    <dbReference type="NCBI Taxonomy" id="522889"/>
    <lineage>
        <taxon>Bacteria</taxon>
        <taxon>Pseudomonadati</taxon>
        <taxon>Pseudomonadota</taxon>
        <taxon>Betaproteobacteria</taxon>
        <taxon>Burkholderiales</taxon>
        <taxon>Sphaerotilaceae</taxon>
        <taxon>Sphaerotilus</taxon>
    </lineage>
</organism>
<comment type="caution">
    <text evidence="1">The sequence shown here is derived from an EMBL/GenBank/DDBJ whole genome shotgun (WGS) entry which is preliminary data.</text>
</comment>
<gene>
    <name evidence="1" type="ORF">BDD16_001795</name>
</gene>
<dbReference type="Proteomes" id="UP000518288">
    <property type="component" value="Unassembled WGS sequence"/>
</dbReference>
<dbReference type="RefSeq" id="WP_179633653.1">
    <property type="nucleotide sequence ID" value="NZ_JACCFH010000001.1"/>
</dbReference>